<name>A0AAV7WFD5_PLEWA</name>
<proteinExistence type="predicted"/>
<gene>
    <name evidence="1" type="ORF">NDU88_006638</name>
</gene>
<dbReference type="AlphaFoldDB" id="A0AAV7WFD5"/>
<accession>A0AAV7WFD5</accession>
<evidence type="ECO:0000313" key="1">
    <source>
        <dbReference type="EMBL" id="KAJ1211277.1"/>
    </source>
</evidence>
<keyword evidence="2" id="KW-1185">Reference proteome</keyword>
<protein>
    <submittedName>
        <fullName evidence="1">Uncharacterized protein</fullName>
    </submittedName>
</protein>
<dbReference type="Proteomes" id="UP001066276">
    <property type="component" value="Chromosome 1_2"/>
</dbReference>
<sequence>MQTRIDFSVVPTLRCGSGVEPAATNQKEDDEPDEHIAIVEIDVGNVTEGRISHEEWVKEIQNDDVLQ</sequence>
<reference evidence="1" key="1">
    <citation type="journal article" date="2022" name="bioRxiv">
        <title>Sequencing and chromosome-scale assembly of the giantPleurodeles waltlgenome.</title>
        <authorList>
            <person name="Brown T."/>
            <person name="Elewa A."/>
            <person name="Iarovenko S."/>
            <person name="Subramanian E."/>
            <person name="Araus A.J."/>
            <person name="Petzold A."/>
            <person name="Susuki M."/>
            <person name="Suzuki K.-i.T."/>
            <person name="Hayashi T."/>
            <person name="Toyoda A."/>
            <person name="Oliveira C."/>
            <person name="Osipova E."/>
            <person name="Leigh N.D."/>
            <person name="Simon A."/>
            <person name="Yun M.H."/>
        </authorList>
    </citation>
    <scope>NUCLEOTIDE SEQUENCE</scope>
    <source>
        <strain evidence="1">20211129_DDA</strain>
        <tissue evidence="1">Liver</tissue>
    </source>
</reference>
<comment type="caution">
    <text evidence="1">The sequence shown here is derived from an EMBL/GenBank/DDBJ whole genome shotgun (WGS) entry which is preliminary data.</text>
</comment>
<dbReference type="EMBL" id="JANPWB010000002">
    <property type="protein sequence ID" value="KAJ1211277.1"/>
    <property type="molecule type" value="Genomic_DNA"/>
</dbReference>
<evidence type="ECO:0000313" key="2">
    <source>
        <dbReference type="Proteomes" id="UP001066276"/>
    </source>
</evidence>
<organism evidence="1 2">
    <name type="scientific">Pleurodeles waltl</name>
    <name type="common">Iberian ribbed newt</name>
    <dbReference type="NCBI Taxonomy" id="8319"/>
    <lineage>
        <taxon>Eukaryota</taxon>
        <taxon>Metazoa</taxon>
        <taxon>Chordata</taxon>
        <taxon>Craniata</taxon>
        <taxon>Vertebrata</taxon>
        <taxon>Euteleostomi</taxon>
        <taxon>Amphibia</taxon>
        <taxon>Batrachia</taxon>
        <taxon>Caudata</taxon>
        <taxon>Salamandroidea</taxon>
        <taxon>Salamandridae</taxon>
        <taxon>Pleurodelinae</taxon>
        <taxon>Pleurodeles</taxon>
    </lineage>
</organism>